<dbReference type="EC" id="3.2.1.55" evidence="4"/>
<dbReference type="GO" id="GO:0046373">
    <property type="term" value="P:L-arabinose metabolic process"/>
    <property type="evidence" value="ECO:0007669"/>
    <property type="project" value="InterPro"/>
</dbReference>
<evidence type="ECO:0000256" key="4">
    <source>
        <dbReference type="ARBA" id="ARBA00012670"/>
    </source>
</evidence>
<dbReference type="Gene3D" id="2.60.40.1180">
    <property type="entry name" value="Golgi alpha-mannosidase II"/>
    <property type="match status" value="1"/>
</dbReference>
<dbReference type="AlphaFoldDB" id="A0A8H6KRY5"/>
<dbReference type="SMART" id="SM00813">
    <property type="entry name" value="Alpha-L-AF_C"/>
    <property type="match status" value="1"/>
</dbReference>
<comment type="similarity">
    <text evidence="3">Belongs to the glycosyl hydrolase 51 family.</text>
</comment>
<name>A0A8H6KRY5_9PEZI</name>
<comment type="catalytic activity">
    <reaction evidence="1">
        <text>Hydrolysis of terminal non-reducing alpha-L-arabinofuranoside residues in alpha-L-arabinosides.</text>
        <dbReference type="EC" id="3.2.1.55"/>
    </reaction>
</comment>
<dbReference type="EMBL" id="WIGO01000031">
    <property type="protein sequence ID" value="KAF6836562.1"/>
    <property type="molecule type" value="Genomic_DNA"/>
</dbReference>
<evidence type="ECO:0000256" key="2">
    <source>
        <dbReference type="ARBA" id="ARBA00004834"/>
    </source>
</evidence>
<evidence type="ECO:0000256" key="1">
    <source>
        <dbReference type="ARBA" id="ARBA00001462"/>
    </source>
</evidence>
<organism evidence="9 10">
    <name type="scientific">Colletotrichum plurivorum</name>
    <dbReference type="NCBI Taxonomy" id="2175906"/>
    <lineage>
        <taxon>Eukaryota</taxon>
        <taxon>Fungi</taxon>
        <taxon>Dikarya</taxon>
        <taxon>Ascomycota</taxon>
        <taxon>Pezizomycotina</taxon>
        <taxon>Sordariomycetes</taxon>
        <taxon>Hypocreomycetidae</taxon>
        <taxon>Glomerellales</taxon>
        <taxon>Glomerellaceae</taxon>
        <taxon>Colletotrichum</taxon>
        <taxon>Colletotrichum orchidearum species complex</taxon>
    </lineage>
</organism>
<keyword evidence="7" id="KW-0325">Glycoprotein</keyword>
<dbReference type="SUPFAM" id="SSF51445">
    <property type="entry name" value="(Trans)glycosidases"/>
    <property type="match status" value="1"/>
</dbReference>
<keyword evidence="5" id="KW-0732">Signal</keyword>
<dbReference type="GO" id="GO:0031222">
    <property type="term" value="P:arabinan catabolic process"/>
    <property type="evidence" value="ECO:0007669"/>
    <property type="project" value="UniProtKB-UniPathway"/>
</dbReference>
<evidence type="ECO:0000256" key="6">
    <source>
        <dbReference type="ARBA" id="ARBA00022801"/>
    </source>
</evidence>
<comment type="pathway">
    <text evidence="2">Glycan metabolism; L-arabinan degradation.</text>
</comment>
<dbReference type="InterPro" id="IPR051563">
    <property type="entry name" value="Glycosyl_Hydrolase_51"/>
</dbReference>
<dbReference type="UniPathway" id="UPA00667"/>
<dbReference type="Pfam" id="PF06964">
    <property type="entry name" value="Alpha-L-AF_C"/>
    <property type="match status" value="1"/>
</dbReference>
<dbReference type="InterPro" id="IPR013780">
    <property type="entry name" value="Glyco_hydro_b"/>
</dbReference>
<keyword evidence="6" id="KW-0378">Hydrolase</keyword>
<dbReference type="Proteomes" id="UP000654918">
    <property type="component" value="Unassembled WGS sequence"/>
</dbReference>
<dbReference type="SUPFAM" id="SSF51011">
    <property type="entry name" value="Glycosyl hydrolase domain"/>
    <property type="match status" value="1"/>
</dbReference>
<evidence type="ECO:0000313" key="10">
    <source>
        <dbReference type="Proteomes" id="UP000654918"/>
    </source>
</evidence>
<dbReference type="PANTHER" id="PTHR31776">
    <property type="entry name" value="ALPHA-L-ARABINOFURANOSIDASE 1"/>
    <property type="match status" value="1"/>
</dbReference>
<comment type="caution">
    <text evidence="9">The sequence shown here is derived from an EMBL/GenBank/DDBJ whole genome shotgun (WGS) entry which is preliminary data.</text>
</comment>
<evidence type="ECO:0000256" key="5">
    <source>
        <dbReference type="ARBA" id="ARBA00022729"/>
    </source>
</evidence>
<dbReference type="PANTHER" id="PTHR31776:SF0">
    <property type="entry name" value="ALPHA-L-ARABINOFURANOSIDASE 1"/>
    <property type="match status" value="1"/>
</dbReference>
<dbReference type="GO" id="GO:0046556">
    <property type="term" value="F:alpha-L-arabinofuranosidase activity"/>
    <property type="evidence" value="ECO:0007669"/>
    <property type="project" value="UniProtKB-EC"/>
</dbReference>
<evidence type="ECO:0000256" key="7">
    <source>
        <dbReference type="ARBA" id="ARBA00023180"/>
    </source>
</evidence>
<reference evidence="9" key="1">
    <citation type="journal article" date="2020" name="Phytopathology">
        <title>Genome Sequence Resources of Colletotrichum truncatum, C. plurivorum, C. musicola, and C. sojae: Four Species Pathogenic to Soybean (Glycine max).</title>
        <authorList>
            <person name="Rogerio F."/>
            <person name="Boufleur T.R."/>
            <person name="Ciampi-Guillardi M."/>
            <person name="Sukno S.A."/>
            <person name="Thon M.R."/>
            <person name="Massola Junior N.S."/>
            <person name="Baroncelli R."/>
        </authorList>
    </citation>
    <scope>NUCLEOTIDE SEQUENCE</scope>
    <source>
        <strain evidence="9">LFN00145</strain>
    </source>
</reference>
<accession>A0A8H6KRY5</accession>
<dbReference type="Pfam" id="PF22848">
    <property type="entry name" value="ASD1_dom"/>
    <property type="match status" value="1"/>
</dbReference>
<evidence type="ECO:0000313" key="9">
    <source>
        <dbReference type="EMBL" id="KAF6836562.1"/>
    </source>
</evidence>
<dbReference type="InterPro" id="IPR055235">
    <property type="entry name" value="ASD1_cat"/>
</dbReference>
<proteinExistence type="inferred from homology"/>
<protein>
    <recommendedName>
        <fullName evidence="4">non-reducing end alpha-L-arabinofuranosidase</fullName>
        <ecNumber evidence="4">3.2.1.55</ecNumber>
    </recommendedName>
</protein>
<keyword evidence="10" id="KW-1185">Reference proteome</keyword>
<feature type="non-terminal residue" evidence="9">
    <location>
        <position position="385"/>
    </location>
</feature>
<sequence length="385" mass="41179">GDGGLYAELIRNRAFQGSDTVPASLDAWSPVNHAILSLQNGTDSLSPALHNYVRVSAAAIDNTQDTLRIGIANSGWWGLDVQVQPYTGSFFVKGSFNGSFSVALRSSATNETLASVDVPSKSVGSGWTKHEFSLAPSKAATTVNNSLEITFDASNATKYLDFSLISLFPPTYNNRTNGFRVELMEAIAELKPKFLRFPGGGNVNGILKGTQHKWNETIGPLETRLGRTAVWGYYETQGLGLIEYLHWCDDLGMEPSKHAAPQEVIFHVYKLLASHVLTEVLPSTADAGFGPLYWVSGCDNAMDASVFKAAVYNSTAAIPMEVPFDGVGEGTVAELTILTADDFSAENVLGGPDVVKHNISSLTAGSGGSYRFTLPDASVAVLRTS</sequence>
<gene>
    <name evidence="9" type="ORF">CPLU01_03597</name>
</gene>
<dbReference type="Gene3D" id="3.20.20.80">
    <property type="entry name" value="Glycosidases"/>
    <property type="match status" value="1"/>
</dbReference>
<dbReference type="InterPro" id="IPR017853">
    <property type="entry name" value="GH"/>
</dbReference>
<feature type="domain" description="Alpha-L-arabinofuranosidase C-terminal" evidence="8">
    <location>
        <begin position="229"/>
        <end position="378"/>
    </location>
</feature>
<evidence type="ECO:0000259" key="8">
    <source>
        <dbReference type="SMART" id="SM00813"/>
    </source>
</evidence>
<evidence type="ECO:0000256" key="3">
    <source>
        <dbReference type="ARBA" id="ARBA00007186"/>
    </source>
</evidence>
<dbReference type="InterPro" id="IPR010720">
    <property type="entry name" value="Alpha-L-AF_C"/>
</dbReference>